<dbReference type="GO" id="GO:0005886">
    <property type="term" value="C:plasma membrane"/>
    <property type="evidence" value="ECO:0007669"/>
    <property type="project" value="UniProtKB-SubCell"/>
</dbReference>
<evidence type="ECO:0000256" key="8">
    <source>
        <dbReference type="SAM" id="Phobius"/>
    </source>
</evidence>
<dbReference type="KEGG" id="phao:HF685_11345"/>
<dbReference type="Proteomes" id="UP000501600">
    <property type="component" value="Chromosome"/>
</dbReference>
<feature type="transmembrane region" description="Helical" evidence="8">
    <location>
        <begin position="277"/>
        <end position="295"/>
    </location>
</feature>
<accession>A0A6H2DM99</accession>
<dbReference type="InterPro" id="IPR000620">
    <property type="entry name" value="EamA_dom"/>
</dbReference>
<keyword evidence="7 8" id="KW-0472">Membrane</keyword>
<evidence type="ECO:0000313" key="10">
    <source>
        <dbReference type="EMBL" id="QJB69802.1"/>
    </source>
</evidence>
<feature type="transmembrane region" description="Helical" evidence="8">
    <location>
        <begin position="185"/>
        <end position="204"/>
    </location>
</feature>
<dbReference type="AlphaFoldDB" id="A0A6H2DM99"/>
<dbReference type="Pfam" id="PF00892">
    <property type="entry name" value="EamA"/>
    <property type="match status" value="2"/>
</dbReference>
<feature type="domain" description="EamA" evidence="9">
    <location>
        <begin position="159"/>
        <end position="294"/>
    </location>
</feature>
<evidence type="ECO:0000313" key="11">
    <source>
        <dbReference type="Proteomes" id="UP000501600"/>
    </source>
</evidence>
<feature type="transmembrane region" description="Helical" evidence="8">
    <location>
        <begin position="82"/>
        <end position="99"/>
    </location>
</feature>
<dbReference type="PANTHER" id="PTHR22911:SF137">
    <property type="entry name" value="SOLUTE CARRIER FAMILY 35 MEMBER G2-RELATED"/>
    <property type="match status" value="1"/>
</dbReference>
<keyword evidence="4" id="KW-1003">Cell membrane</keyword>
<dbReference type="PANTHER" id="PTHR22911">
    <property type="entry name" value="ACYL-MALONYL CONDENSING ENZYME-RELATED"/>
    <property type="match status" value="1"/>
</dbReference>
<proteinExistence type="inferred from homology"/>
<feature type="transmembrane region" description="Helical" evidence="8">
    <location>
        <begin position="134"/>
        <end position="151"/>
    </location>
</feature>
<keyword evidence="6 8" id="KW-1133">Transmembrane helix</keyword>
<evidence type="ECO:0000256" key="1">
    <source>
        <dbReference type="ARBA" id="ARBA00004651"/>
    </source>
</evidence>
<feature type="transmembrane region" description="Helical" evidence="8">
    <location>
        <begin position="45"/>
        <end position="62"/>
    </location>
</feature>
<evidence type="ECO:0000256" key="3">
    <source>
        <dbReference type="ARBA" id="ARBA00022448"/>
    </source>
</evidence>
<dbReference type="InterPro" id="IPR004626">
    <property type="entry name" value="RarD"/>
</dbReference>
<evidence type="ECO:0000259" key="9">
    <source>
        <dbReference type="Pfam" id="PF00892"/>
    </source>
</evidence>
<feature type="transmembrane region" description="Helical" evidence="8">
    <location>
        <begin position="12"/>
        <end position="33"/>
    </location>
</feature>
<evidence type="ECO:0000256" key="2">
    <source>
        <dbReference type="ARBA" id="ARBA00007362"/>
    </source>
</evidence>
<organism evidence="10 11">
    <name type="scientific">Parasphingorhabdus halotolerans</name>
    <dbReference type="NCBI Taxonomy" id="2725558"/>
    <lineage>
        <taxon>Bacteria</taxon>
        <taxon>Pseudomonadati</taxon>
        <taxon>Pseudomonadota</taxon>
        <taxon>Alphaproteobacteria</taxon>
        <taxon>Sphingomonadales</taxon>
        <taxon>Sphingomonadaceae</taxon>
        <taxon>Parasphingorhabdus</taxon>
    </lineage>
</organism>
<dbReference type="RefSeq" id="WP_168820071.1">
    <property type="nucleotide sequence ID" value="NZ_CP051217.1"/>
</dbReference>
<evidence type="ECO:0000256" key="7">
    <source>
        <dbReference type="ARBA" id="ARBA00023136"/>
    </source>
</evidence>
<reference evidence="10 11" key="1">
    <citation type="submission" date="2020-04" db="EMBL/GenBank/DDBJ databases">
        <title>Genome sequence for Sphingorhabdus sp. strain M1.</title>
        <authorList>
            <person name="Park S.-J."/>
        </authorList>
    </citation>
    <scope>NUCLEOTIDE SEQUENCE [LARGE SCALE GENOMIC DNA]</scope>
    <source>
        <strain evidence="10 11">JK6</strain>
    </source>
</reference>
<dbReference type="SUPFAM" id="SSF103481">
    <property type="entry name" value="Multidrug resistance efflux transporter EmrE"/>
    <property type="match status" value="2"/>
</dbReference>
<comment type="subcellular location">
    <subcellularLocation>
        <location evidence="1">Cell membrane</location>
        <topology evidence="1">Multi-pass membrane protein</topology>
    </subcellularLocation>
</comment>
<feature type="transmembrane region" description="Helical" evidence="8">
    <location>
        <begin position="251"/>
        <end position="271"/>
    </location>
</feature>
<dbReference type="EMBL" id="CP051217">
    <property type="protein sequence ID" value="QJB69802.1"/>
    <property type="molecule type" value="Genomic_DNA"/>
</dbReference>
<feature type="transmembrane region" description="Helical" evidence="8">
    <location>
        <begin position="105"/>
        <end position="127"/>
    </location>
</feature>
<name>A0A6H2DM99_9SPHN</name>
<keyword evidence="3" id="KW-0813">Transport</keyword>
<evidence type="ECO:0000256" key="6">
    <source>
        <dbReference type="ARBA" id="ARBA00022989"/>
    </source>
</evidence>
<gene>
    <name evidence="10" type="primary">rarD</name>
    <name evidence="10" type="ORF">HF685_11345</name>
</gene>
<feature type="transmembrane region" description="Helical" evidence="8">
    <location>
        <begin position="224"/>
        <end position="244"/>
    </location>
</feature>
<evidence type="ECO:0000256" key="4">
    <source>
        <dbReference type="ARBA" id="ARBA00022475"/>
    </source>
</evidence>
<dbReference type="NCBIfam" id="TIGR00688">
    <property type="entry name" value="rarD"/>
    <property type="match status" value="1"/>
</dbReference>
<protein>
    <submittedName>
        <fullName evidence="10">EamA family transporter RarD</fullName>
    </submittedName>
</protein>
<feature type="domain" description="EamA" evidence="9">
    <location>
        <begin position="14"/>
        <end position="149"/>
    </location>
</feature>
<dbReference type="InterPro" id="IPR037185">
    <property type="entry name" value="EmrE-like"/>
</dbReference>
<comment type="similarity">
    <text evidence="2">Belongs to the EamA transporter family.</text>
</comment>
<keyword evidence="5 8" id="KW-0812">Transmembrane</keyword>
<evidence type="ECO:0000256" key="5">
    <source>
        <dbReference type="ARBA" id="ARBA00022692"/>
    </source>
</evidence>
<sequence>MNDIANNPSAGSRLGLVQALLACLFWGVMPIYFKLLEDVAAIEVVAHRVIWTVPLLLVILYFRKNITGLLSSWADKKIRWTLLASSLLIAANWLIYVWAVQEDHILAASLGYFISPLLSVFLGRIFLKETLSRNQWVAVGIAALGVSVLAVEAWQTLWISLALAASWSGYALVRKVADVGPIVGLTIETSVLLPFFGLFLLWVSFGSGYSADTVHLGDSLPIDILLLGGAVVTAAPLMLFASAVKKMTLSAIGLLNYLAPTLQFLIGVMIYREPLTISHIICFGLIWISLAIFSADSIRKERTRRTELAI</sequence>
<keyword evidence="11" id="KW-1185">Reference proteome</keyword>